<dbReference type="Proteomes" id="UP001431926">
    <property type="component" value="Chromosome"/>
</dbReference>
<organism evidence="1 2">
    <name type="scientific">Streptomyces anulatus</name>
    <name type="common">Streptomyces chrysomallus</name>
    <dbReference type="NCBI Taxonomy" id="1892"/>
    <lineage>
        <taxon>Bacteria</taxon>
        <taxon>Bacillati</taxon>
        <taxon>Actinomycetota</taxon>
        <taxon>Actinomycetes</taxon>
        <taxon>Kitasatosporales</taxon>
        <taxon>Streptomycetaceae</taxon>
        <taxon>Streptomyces</taxon>
    </lineage>
</organism>
<sequence length="524" mass="57903">MPSLPSSAATFSAADDPWIDTRTGPRYSQRGLRDLFLNAHTIDELALPHPPAASALLRIATAITARITGLDDPELTASQWNALRRTCLKQGRFSPDAVHAYFDQHAWDVFDLVRPWLQEPALRTQCDHSSGINAFVPGRPAGNNLAWFSPHGHHTAEPVPTAEALQILLIHHYYGRSGQCTPRTVDGVTTGSQNSGPLRSSVSFHPLGRTLHETLLAGVPAFTGDEQLPGADACPWEETAPSTQNPSTLVTWPGRLLTGQSQHAILLVPGPGGSTVTDAYLTWATKDPEEAKEAEEPKEPEISTDPYLSYRFITERESVTRRRTKNRADASRAWWRELDTLVLAPDEHGSYVRPAVFDTLNDLPEDLRRSLRIRVHGFDQDGKVIDRQWYTAITPPLLNWTQEHDPAKAQRIAECCREAEQTAQRLATVAKKAWKTATHGGASKTTWANKALARYWAKAETVFWRLLDEPETDAPAAFATAAASALREVTEAARIRHNSAAHAVAHAVKGLHRRRRPSAPRKTA</sequence>
<evidence type="ECO:0000313" key="2">
    <source>
        <dbReference type="Proteomes" id="UP001431926"/>
    </source>
</evidence>
<dbReference type="EMBL" id="CP109491">
    <property type="protein sequence ID" value="WUX41678.1"/>
    <property type="molecule type" value="Genomic_DNA"/>
</dbReference>
<protein>
    <submittedName>
        <fullName evidence="1">Type I-E CRISPR-associated protein Cse1/CasA</fullName>
    </submittedName>
</protein>
<evidence type="ECO:0000313" key="1">
    <source>
        <dbReference type="EMBL" id="WUX41678.1"/>
    </source>
</evidence>
<dbReference type="NCBIfam" id="TIGR02547">
    <property type="entry name" value="casA_cse1"/>
    <property type="match status" value="1"/>
</dbReference>
<keyword evidence="2" id="KW-1185">Reference proteome</keyword>
<gene>
    <name evidence="1" type="primary">casA</name>
    <name evidence="1" type="ORF">OG367_38020</name>
</gene>
<dbReference type="InterPro" id="IPR013381">
    <property type="entry name" value="CRISPR-assoc_prot_Cse1"/>
</dbReference>
<reference evidence="1" key="1">
    <citation type="submission" date="2022-10" db="EMBL/GenBank/DDBJ databases">
        <title>The complete genomes of actinobacterial strains from the NBC collection.</title>
        <authorList>
            <person name="Joergensen T.S."/>
            <person name="Alvarez Arevalo M."/>
            <person name="Sterndorff E.B."/>
            <person name="Faurdal D."/>
            <person name="Vuksanovic O."/>
            <person name="Mourched A.-S."/>
            <person name="Charusanti P."/>
            <person name="Shaw S."/>
            <person name="Blin K."/>
            <person name="Weber T."/>
        </authorList>
    </citation>
    <scope>NUCLEOTIDE SEQUENCE</scope>
    <source>
        <strain evidence="1">NBC_01436</strain>
    </source>
</reference>
<proteinExistence type="predicted"/>
<dbReference type="Pfam" id="PF09481">
    <property type="entry name" value="CRISPR_Cse1"/>
    <property type="match status" value="1"/>
</dbReference>
<accession>A0ABZ1ZV35</accession>
<dbReference type="RefSeq" id="WP_329359613.1">
    <property type="nucleotide sequence ID" value="NZ_CP108640.1"/>
</dbReference>
<name>A0ABZ1ZV35_STRAQ</name>